<feature type="domain" description="Peptidase C14 caspase" evidence="1">
    <location>
        <begin position="44"/>
        <end position="137"/>
    </location>
</feature>
<evidence type="ECO:0000313" key="2">
    <source>
        <dbReference type="EMBL" id="GAI16524.1"/>
    </source>
</evidence>
<feature type="non-terminal residue" evidence="2">
    <location>
        <position position="158"/>
    </location>
</feature>
<accession>X1NCY8</accession>
<name>X1NCY8_9ZZZZ</name>
<gene>
    <name evidence="2" type="ORF">S06H3_13813</name>
</gene>
<comment type="caution">
    <text evidence="2">The sequence shown here is derived from an EMBL/GenBank/DDBJ whole genome shotgun (WGS) entry which is preliminary data.</text>
</comment>
<organism evidence="2">
    <name type="scientific">marine sediment metagenome</name>
    <dbReference type="NCBI Taxonomy" id="412755"/>
    <lineage>
        <taxon>unclassified sequences</taxon>
        <taxon>metagenomes</taxon>
        <taxon>ecological metagenomes</taxon>
    </lineage>
</organism>
<dbReference type="GO" id="GO:0004197">
    <property type="term" value="F:cysteine-type endopeptidase activity"/>
    <property type="evidence" value="ECO:0007669"/>
    <property type="project" value="InterPro"/>
</dbReference>
<evidence type="ECO:0000259" key="1">
    <source>
        <dbReference type="Pfam" id="PF00656"/>
    </source>
</evidence>
<reference evidence="2" key="1">
    <citation type="journal article" date="2014" name="Front. Microbiol.">
        <title>High frequency of phylogenetically diverse reductive dehalogenase-homologous genes in deep subseafloor sedimentary metagenomes.</title>
        <authorList>
            <person name="Kawai M."/>
            <person name="Futagami T."/>
            <person name="Toyoda A."/>
            <person name="Takaki Y."/>
            <person name="Nishi S."/>
            <person name="Hori S."/>
            <person name="Arai W."/>
            <person name="Tsubouchi T."/>
            <person name="Morono Y."/>
            <person name="Uchiyama I."/>
            <person name="Ito T."/>
            <person name="Fujiyama A."/>
            <person name="Inagaki F."/>
            <person name="Takami H."/>
        </authorList>
    </citation>
    <scope>NUCLEOTIDE SEQUENCE</scope>
    <source>
        <strain evidence="2">Expedition CK06-06</strain>
    </source>
</reference>
<dbReference type="EMBL" id="BARV01006741">
    <property type="protein sequence ID" value="GAI16524.1"/>
    <property type="molecule type" value="Genomic_DNA"/>
</dbReference>
<dbReference type="Pfam" id="PF00656">
    <property type="entry name" value="Peptidase_C14"/>
    <property type="match status" value="1"/>
</dbReference>
<sequence length="158" mass="17367">MNLDKAMFKKIPFAVSVGALLAILYVPFCLCTSAFAREGESESWAVIIGISRYPSFVSFCDEGANFVCQQQLEYPANGAQELAQQLGSTWGEDHVKLLLDSEATKVDIYYAIKWLADKVDSDDTALLYFSGRGREPDAIGQVPSRDYSQKAGSGYLCP</sequence>
<proteinExistence type="predicted"/>
<dbReference type="GO" id="GO:0006508">
    <property type="term" value="P:proteolysis"/>
    <property type="evidence" value="ECO:0007669"/>
    <property type="project" value="InterPro"/>
</dbReference>
<protein>
    <recommendedName>
        <fullName evidence="1">Peptidase C14 caspase domain-containing protein</fullName>
    </recommendedName>
</protein>
<dbReference type="Gene3D" id="3.40.50.1460">
    <property type="match status" value="1"/>
</dbReference>
<dbReference type="InterPro" id="IPR011600">
    <property type="entry name" value="Pept_C14_caspase"/>
</dbReference>
<dbReference type="AlphaFoldDB" id="X1NCY8"/>